<dbReference type="SUPFAM" id="SSF101262">
    <property type="entry name" value="Methenyltetrahydrofolate cyclohydrolase-like"/>
    <property type="match status" value="1"/>
</dbReference>
<reference evidence="4" key="1">
    <citation type="journal article" date="2019" name="Int. J. Syst. Evol. Microbiol.">
        <title>The Global Catalogue of Microorganisms (GCM) 10K type strain sequencing project: providing services to taxonomists for standard genome sequencing and annotation.</title>
        <authorList>
            <consortium name="The Broad Institute Genomics Platform"/>
            <consortium name="The Broad Institute Genome Sequencing Center for Infectious Disease"/>
            <person name="Wu L."/>
            <person name="Ma J."/>
        </authorList>
    </citation>
    <scope>NUCLEOTIDE SEQUENCE [LARGE SCALE GENOMIC DNA]</scope>
    <source>
        <strain evidence="4">CGMCC 1.1927</strain>
    </source>
</reference>
<evidence type="ECO:0000259" key="2">
    <source>
        <dbReference type="Pfam" id="PF04961"/>
    </source>
</evidence>
<dbReference type="EMBL" id="BMKU01000001">
    <property type="protein sequence ID" value="GGG86985.1"/>
    <property type="molecule type" value="Genomic_DNA"/>
</dbReference>
<dbReference type="Pfam" id="PF04961">
    <property type="entry name" value="FTCD_C"/>
    <property type="match status" value="1"/>
</dbReference>
<organism evidence="3 4">
    <name type="scientific">Pseudarthrobacter polychromogenes</name>
    <dbReference type="NCBI Taxonomy" id="1676"/>
    <lineage>
        <taxon>Bacteria</taxon>
        <taxon>Bacillati</taxon>
        <taxon>Actinomycetota</taxon>
        <taxon>Actinomycetes</taxon>
        <taxon>Micrococcales</taxon>
        <taxon>Micrococcaceae</taxon>
        <taxon>Pseudarthrobacter</taxon>
    </lineage>
</organism>
<name>A0ABQ1XAL6_9MICC</name>
<feature type="region of interest" description="Disordered" evidence="1">
    <location>
        <begin position="1"/>
        <end position="20"/>
    </location>
</feature>
<dbReference type="Gene3D" id="1.20.120.680">
    <property type="entry name" value="Formiminotetrahydrofolate cyclodeaminase monomer, up-and-down helical bundle"/>
    <property type="match status" value="1"/>
</dbReference>
<accession>A0ABQ1XAL6</accession>
<feature type="domain" description="Cyclodeaminase/cyclohydrolase" evidence="2">
    <location>
        <begin position="27"/>
        <end position="186"/>
    </location>
</feature>
<dbReference type="InterPro" id="IPR007044">
    <property type="entry name" value="Cyclodeamin/CycHdrlase"/>
</dbReference>
<keyword evidence="4" id="KW-1185">Reference proteome</keyword>
<sequence>MNHDDGPAPGTLDGMTDTDAVTTQRSTVEEWTRALAESKGSPGGGAGTGVMLAIAASLASMVAGYTEPQEDQGAELASLHARARALREAALRLADDDAAASEAFGAAFRLEKGPERDQAIHRASVDAAKASAVLGERAVAAIDDLGWLAGNGNPALIADVVVGFGALRAAVAGARTNVSFDLATLRSAGVTLEQIREQHPGLWSAVEQLTAALERIDHLTAAVDDRAAPTDLD</sequence>
<proteinExistence type="predicted"/>
<evidence type="ECO:0000313" key="3">
    <source>
        <dbReference type="EMBL" id="GGG86985.1"/>
    </source>
</evidence>
<evidence type="ECO:0000313" key="4">
    <source>
        <dbReference type="Proteomes" id="UP000596938"/>
    </source>
</evidence>
<dbReference type="InterPro" id="IPR036178">
    <property type="entry name" value="Formintransfe-cycloase-like_sf"/>
</dbReference>
<protein>
    <recommendedName>
        <fullName evidence="2">Cyclodeaminase/cyclohydrolase domain-containing protein</fullName>
    </recommendedName>
</protein>
<evidence type="ECO:0000256" key="1">
    <source>
        <dbReference type="SAM" id="MobiDB-lite"/>
    </source>
</evidence>
<gene>
    <name evidence="3" type="ORF">GCM10011577_06280</name>
</gene>
<comment type="caution">
    <text evidence="3">The sequence shown here is derived from an EMBL/GenBank/DDBJ whole genome shotgun (WGS) entry which is preliminary data.</text>
</comment>
<dbReference type="Proteomes" id="UP000596938">
    <property type="component" value="Unassembled WGS sequence"/>
</dbReference>